<name>A0AAD2HYV4_9AGAR</name>
<dbReference type="InterPro" id="IPR036396">
    <property type="entry name" value="Cyt_P450_sf"/>
</dbReference>
<evidence type="ECO:0000256" key="1">
    <source>
        <dbReference type="ARBA" id="ARBA00001971"/>
    </source>
</evidence>
<feature type="transmembrane region" description="Helical" evidence="10">
    <location>
        <begin position="84"/>
        <end position="103"/>
    </location>
</feature>
<dbReference type="PROSITE" id="PS00086">
    <property type="entry name" value="CYTOCHROME_P450"/>
    <property type="match status" value="1"/>
</dbReference>
<dbReference type="Proteomes" id="UP001295794">
    <property type="component" value="Unassembled WGS sequence"/>
</dbReference>
<dbReference type="GO" id="GO:0005506">
    <property type="term" value="F:iron ion binding"/>
    <property type="evidence" value="ECO:0007669"/>
    <property type="project" value="InterPro"/>
</dbReference>
<evidence type="ECO:0000256" key="8">
    <source>
        <dbReference type="PIRSR" id="PIRSR602401-1"/>
    </source>
</evidence>
<feature type="signal peptide" evidence="11">
    <location>
        <begin position="1"/>
        <end position="18"/>
    </location>
</feature>
<feature type="chain" id="PRO_5042440799" description="Cytochrome P450" evidence="11">
    <location>
        <begin position="19"/>
        <end position="593"/>
    </location>
</feature>
<evidence type="ECO:0008006" key="15">
    <source>
        <dbReference type="Google" id="ProtNLM"/>
    </source>
</evidence>
<keyword evidence="10" id="KW-1133">Transmembrane helix</keyword>
<dbReference type="EMBL" id="CAVNYO010000483">
    <property type="protein sequence ID" value="CAK5284994.1"/>
    <property type="molecule type" value="Genomic_DNA"/>
</dbReference>
<dbReference type="PRINTS" id="PR00463">
    <property type="entry name" value="EP450I"/>
</dbReference>
<evidence type="ECO:0000313" key="14">
    <source>
        <dbReference type="Proteomes" id="UP001295794"/>
    </source>
</evidence>
<dbReference type="AlphaFoldDB" id="A0AAD2HYV4"/>
<keyword evidence="5 9" id="KW-0560">Oxidoreductase</keyword>
<keyword evidence="4 8" id="KW-0479">Metal-binding</keyword>
<dbReference type="GO" id="GO:0020037">
    <property type="term" value="F:heme binding"/>
    <property type="evidence" value="ECO:0007669"/>
    <property type="project" value="InterPro"/>
</dbReference>
<reference evidence="12" key="1">
    <citation type="submission" date="2023-11" db="EMBL/GenBank/DDBJ databases">
        <authorList>
            <person name="De Vega J J."/>
            <person name="De Vega J J."/>
        </authorList>
    </citation>
    <scope>NUCLEOTIDE SEQUENCE</scope>
</reference>
<dbReference type="SUPFAM" id="SSF48264">
    <property type="entry name" value="Cytochrome P450"/>
    <property type="match status" value="1"/>
</dbReference>
<protein>
    <recommendedName>
        <fullName evidence="15">Cytochrome P450</fullName>
    </recommendedName>
</protein>
<keyword evidence="7 9" id="KW-0503">Monooxygenase</keyword>
<evidence type="ECO:0000313" key="12">
    <source>
        <dbReference type="EMBL" id="CAK5284766.1"/>
    </source>
</evidence>
<dbReference type="InterPro" id="IPR002401">
    <property type="entry name" value="Cyt_P450_E_grp-I"/>
</dbReference>
<sequence>MALSSPVLSLAFAFVSLGGSPATTTATTSPGGWAAALIRSADQPAVHTTTLLPHILLLLSLGTCICAVVIRWTQRHEHTRARSFNAVLAPLVSDSSVAGLGIVRRIARTFHQGHFVNSVNLQQWTADHGPIFNIRMMYQNRIFTTEPSHIKASAPLCACVVGVRLTMMLQSMLTTNFTSFEKGDEFKSQFRSLMGDGIFNTDGAMWKFHRTISRQYFSKDRILNFRQDYLYNADRAIALLADSVKAGEAVDIQDLAARYTLDCTSEFLFGRSVQSLSASPSCASSSFLHSFAAAQFEAADLSRYGPFWRVANLILGDKVQKHMGVVKQFVDPLIEESLSGDRTGAPEDVRLTLLDFLTQRTKDVDIIRDEVVNMLIGGRDAITLLLTSTIYALADNPPVLQRLQDEVFSAFGTDGVPTLQDLRSLKYIRAVLNESLRLWPVIPVNSRKSTKDAFWPGLEPEDEPYYIPAGTRCSFSTFILHRRPDLWGPDADVYDPDRFLDERYQKYVAPNPYIFLPFSAGPRICMGSQVAYDEAGFFLVRLLQRFQGGISLALDCQPAESVMPPSSREKVRFTSHMSMHCQGGLWVRLDSEP</sequence>
<dbReference type="GO" id="GO:0004497">
    <property type="term" value="F:monooxygenase activity"/>
    <property type="evidence" value="ECO:0007669"/>
    <property type="project" value="UniProtKB-KW"/>
</dbReference>
<evidence type="ECO:0000256" key="6">
    <source>
        <dbReference type="ARBA" id="ARBA00023004"/>
    </source>
</evidence>
<evidence type="ECO:0000256" key="4">
    <source>
        <dbReference type="ARBA" id="ARBA00022723"/>
    </source>
</evidence>
<dbReference type="GO" id="GO:0016705">
    <property type="term" value="F:oxidoreductase activity, acting on paired donors, with incorporation or reduction of molecular oxygen"/>
    <property type="evidence" value="ECO:0007669"/>
    <property type="project" value="InterPro"/>
</dbReference>
<evidence type="ECO:0000256" key="2">
    <source>
        <dbReference type="ARBA" id="ARBA00010617"/>
    </source>
</evidence>
<keyword evidence="11" id="KW-0732">Signal</keyword>
<evidence type="ECO:0000256" key="9">
    <source>
        <dbReference type="RuleBase" id="RU000461"/>
    </source>
</evidence>
<evidence type="ECO:0000256" key="3">
    <source>
        <dbReference type="ARBA" id="ARBA00022617"/>
    </source>
</evidence>
<feature type="transmembrane region" description="Helical" evidence="10">
    <location>
        <begin position="50"/>
        <end position="72"/>
    </location>
</feature>
<comment type="caution">
    <text evidence="12">The sequence shown here is derived from an EMBL/GenBank/DDBJ whole genome shotgun (WGS) entry which is preliminary data.</text>
</comment>
<evidence type="ECO:0000256" key="10">
    <source>
        <dbReference type="SAM" id="Phobius"/>
    </source>
</evidence>
<keyword evidence="3 8" id="KW-0349">Heme</keyword>
<evidence type="ECO:0000256" key="11">
    <source>
        <dbReference type="SAM" id="SignalP"/>
    </source>
</evidence>
<dbReference type="EMBL" id="CAVNYO010000480">
    <property type="protein sequence ID" value="CAK5284766.1"/>
    <property type="molecule type" value="Genomic_DNA"/>
</dbReference>
<keyword evidence="10" id="KW-0812">Transmembrane</keyword>
<dbReference type="Pfam" id="PF00067">
    <property type="entry name" value="p450"/>
    <property type="match status" value="1"/>
</dbReference>
<keyword evidence="10" id="KW-0472">Membrane</keyword>
<evidence type="ECO:0000313" key="13">
    <source>
        <dbReference type="EMBL" id="CAK5284994.1"/>
    </source>
</evidence>
<accession>A0AAD2HYV4</accession>
<proteinExistence type="inferred from homology"/>
<dbReference type="PANTHER" id="PTHR24287">
    <property type="entry name" value="P450, PUTATIVE (EUROFUNG)-RELATED"/>
    <property type="match status" value="1"/>
</dbReference>
<feature type="binding site" description="axial binding residue" evidence="8">
    <location>
        <position position="525"/>
    </location>
    <ligand>
        <name>heme</name>
        <dbReference type="ChEBI" id="CHEBI:30413"/>
    </ligand>
    <ligandPart>
        <name>Fe</name>
        <dbReference type="ChEBI" id="CHEBI:18248"/>
    </ligandPart>
</feature>
<comment type="similarity">
    <text evidence="2 9">Belongs to the cytochrome P450 family.</text>
</comment>
<keyword evidence="14" id="KW-1185">Reference proteome</keyword>
<evidence type="ECO:0000256" key="5">
    <source>
        <dbReference type="ARBA" id="ARBA00023002"/>
    </source>
</evidence>
<comment type="cofactor">
    <cofactor evidence="1 8">
        <name>heme</name>
        <dbReference type="ChEBI" id="CHEBI:30413"/>
    </cofactor>
</comment>
<dbReference type="InterPro" id="IPR017972">
    <property type="entry name" value="Cyt_P450_CS"/>
</dbReference>
<dbReference type="PANTHER" id="PTHR24287:SF1">
    <property type="entry name" value="P450, PUTATIVE (EUROFUNG)-RELATED"/>
    <property type="match status" value="1"/>
</dbReference>
<dbReference type="PRINTS" id="PR00385">
    <property type="entry name" value="P450"/>
</dbReference>
<keyword evidence="6 8" id="KW-0408">Iron</keyword>
<dbReference type="InterPro" id="IPR047146">
    <property type="entry name" value="Cyt_P450_E_CYP52_fungi"/>
</dbReference>
<organism evidence="12 14">
    <name type="scientific">Mycena citricolor</name>
    <dbReference type="NCBI Taxonomy" id="2018698"/>
    <lineage>
        <taxon>Eukaryota</taxon>
        <taxon>Fungi</taxon>
        <taxon>Dikarya</taxon>
        <taxon>Basidiomycota</taxon>
        <taxon>Agaricomycotina</taxon>
        <taxon>Agaricomycetes</taxon>
        <taxon>Agaricomycetidae</taxon>
        <taxon>Agaricales</taxon>
        <taxon>Marasmiineae</taxon>
        <taxon>Mycenaceae</taxon>
        <taxon>Mycena</taxon>
    </lineage>
</organism>
<dbReference type="Gene3D" id="1.10.630.10">
    <property type="entry name" value="Cytochrome P450"/>
    <property type="match status" value="1"/>
</dbReference>
<evidence type="ECO:0000256" key="7">
    <source>
        <dbReference type="ARBA" id="ARBA00023033"/>
    </source>
</evidence>
<dbReference type="InterPro" id="IPR001128">
    <property type="entry name" value="Cyt_P450"/>
</dbReference>
<gene>
    <name evidence="12" type="ORF">MYCIT1_LOCUS38215</name>
    <name evidence="13" type="ORF">MYCIT1_LOCUS38599</name>
</gene>